<dbReference type="RefSeq" id="WP_106512934.1">
    <property type="nucleotide sequence ID" value="NZ_PXYI01000003.1"/>
</dbReference>
<feature type="signal peptide" evidence="2">
    <location>
        <begin position="1"/>
        <end position="28"/>
    </location>
</feature>
<dbReference type="InterPro" id="IPR011990">
    <property type="entry name" value="TPR-like_helical_dom_sf"/>
</dbReference>
<dbReference type="EMBL" id="PXYI01000003">
    <property type="protein sequence ID" value="PSJ40782.1"/>
    <property type="molecule type" value="Genomic_DNA"/>
</dbReference>
<gene>
    <name evidence="3" type="ORF">C7I55_10830</name>
</gene>
<feature type="compositionally biased region" description="Basic and acidic residues" evidence="1">
    <location>
        <begin position="125"/>
        <end position="139"/>
    </location>
</feature>
<protein>
    <recommendedName>
        <fullName evidence="5">Sel1 repeat family protein</fullName>
    </recommendedName>
</protein>
<dbReference type="OrthoDB" id="8481625at2"/>
<evidence type="ECO:0008006" key="5">
    <source>
        <dbReference type="Google" id="ProtNLM"/>
    </source>
</evidence>
<dbReference type="Gene3D" id="1.25.40.10">
    <property type="entry name" value="Tetratricopeptide repeat domain"/>
    <property type="match status" value="1"/>
</dbReference>
<evidence type="ECO:0000256" key="2">
    <source>
        <dbReference type="SAM" id="SignalP"/>
    </source>
</evidence>
<keyword evidence="4" id="KW-1185">Reference proteome</keyword>
<evidence type="ECO:0000313" key="3">
    <source>
        <dbReference type="EMBL" id="PSJ40782.1"/>
    </source>
</evidence>
<keyword evidence="2" id="KW-0732">Signal</keyword>
<evidence type="ECO:0000256" key="1">
    <source>
        <dbReference type="SAM" id="MobiDB-lite"/>
    </source>
</evidence>
<sequence length="139" mass="14705">MQPVKRRMFRGSAFLIGLAMLSNLAACAQPDSYAGIRLGAGAADPALQALAARAQAGDKTAQLELGIRYQEGRGVPRDLGLAKRLYLGAAAPSGGTTWIYVPGVSKSRGSVMPVNMGPHVPGLPEAKERLRRLRETPKP</sequence>
<proteinExistence type="predicted"/>
<evidence type="ECO:0000313" key="4">
    <source>
        <dbReference type="Proteomes" id="UP000241167"/>
    </source>
</evidence>
<feature type="chain" id="PRO_5015161054" description="Sel1 repeat family protein" evidence="2">
    <location>
        <begin position="29"/>
        <end position="139"/>
    </location>
</feature>
<dbReference type="Proteomes" id="UP000241167">
    <property type="component" value="Unassembled WGS sequence"/>
</dbReference>
<name>A0A2P7QS42_9SPHN</name>
<dbReference type="SUPFAM" id="SSF81901">
    <property type="entry name" value="HCP-like"/>
    <property type="match status" value="1"/>
</dbReference>
<dbReference type="AlphaFoldDB" id="A0A2P7QS42"/>
<comment type="caution">
    <text evidence="3">The sequence shown here is derived from an EMBL/GenBank/DDBJ whole genome shotgun (WGS) entry which is preliminary data.</text>
</comment>
<organism evidence="3 4">
    <name type="scientific">Allosphingosinicella deserti</name>
    <dbReference type="NCBI Taxonomy" id="2116704"/>
    <lineage>
        <taxon>Bacteria</taxon>
        <taxon>Pseudomonadati</taxon>
        <taxon>Pseudomonadota</taxon>
        <taxon>Alphaproteobacteria</taxon>
        <taxon>Sphingomonadales</taxon>
        <taxon>Sphingomonadaceae</taxon>
        <taxon>Allosphingosinicella</taxon>
    </lineage>
</organism>
<reference evidence="3 4" key="1">
    <citation type="submission" date="2018-03" db="EMBL/GenBank/DDBJ databases">
        <title>The draft genome of Sphingosinicella sp. GL-C-18.</title>
        <authorList>
            <person name="Liu L."/>
            <person name="Li L."/>
            <person name="Liang L."/>
            <person name="Zhang X."/>
            <person name="Wang T."/>
        </authorList>
    </citation>
    <scope>NUCLEOTIDE SEQUENCE [LARGE SCALE GENOMIC DNA]</scope>
    <source>
        <strain evidence="3 4">GL-C-18</strain>
    </source>
</reference>
<accession>A0A2P7QS42</accession>
<feature type="region of interest" description="Disordered" evidence="1">
    <location>
        <begin position="115"/>
        <end position="139"/>
    </location>
</feature>